<dbReference type="EMBL" id="SAEB01000007">
    <property type="protein sequence ID" value="RVD84628.1"/>
    <property type="molecule type" value="Genomic_DNA"/>
</dbReference>
<name>A0A437A066_ARTFL</name>
<gene>
    <name evidence="2" type="ORF">DFL_006367</name>
</gene>
<feature type="compositionally biased region" description="Polar residues" evidence="1">
    <location>
        <begin position="46"/>
        <end position="66"/>
    </location>
</feature>
<dbReference type="AlphaFoldDB" id="A0A437A066"/>
<evidence type="ECO:0000256" key="1">
    <source>
        <dbReference type="SAM" id="MobiDB-lite"/>
    </source>
</evidence>
<feature type="region of interest" description="Disordered" evidence="1">
    <location>
        <begin position="1"/>
        <end position="94"/>
    </location>
</feature>
<protein>
    <submittedName>
        <fullName evidence="2">Uncharacterized protein</fullName>
    </submittedName>
</protein>
<organism evidence="2 3">
    <name type="scientific">Arthrobotrys flagrans</name>
    <name type="common">Nematode-trapping fungus</name>
    <name type="synonym">Trichothecium flagrans</name>
    <dbReference type="NCBI Taxonomy" id="97331"/>
    <lineage>
        <taxon>Eukaryota</taxon>
        <taxon>Fungi</taxon>
        <taxon>Dikarya</taxon>
        <taxon>Ascomycota</taxon>
        <taxon>Pezizomycotina</taxon>
        <taxon>Orbiliomycetes</taxon>
        <taxon>Orbiliales</taxon>
        <taxon>Orbiliaceae</taxon>
        <taxon>Arthrobotrys</taxon>
    </lineage>
</organism>
<accession>A0A437A066</accession>
<dbReference type="GeneID" id="93588678"/>
<dbReference type="VEuPathDB" id="FungiDB:DFL_006367"/>
<keyword evidence="3" id="KW-1185">Reference proteome</keyword>
<evidence type="ECO:0000313" key="2">
    <source>
        <dbReference type="EMBL" id="RVD84628.1"/>
    </source>
</evidence>
<feature type="compositionally biased region" description="Basic and acidic residues" evidence="1">
    <location>
        <begin position="22"/>
        <end position="42"/>
    </location>
</feature>
<dbReference type="Proteomes" id="UP000283090">
    <property type="component" value="Unassembled WGS sequence"/>
</dbReference>
<feature type="region of interest" description="Disordered" evidence="1">
    <location>
        <begin position="116"/>
        <end position="172"/>
    </location>
</feature>
<comment type="caution">
    <text evidence="2">The sequence shown here is derived from an EMBL/GenBank/DDBJ whole genome shotgun (WGS) entry which is preliminary data.</text>
</comment>
<dbReference type="OrthoDB" id="5410544at2759"/>
<sequence>MHHNQIPEFGRPEFTYPLDSSENQHKVADKRFKQLGGLERRPSPITLATDSRTPSPLMSYYNSSAQGQGGYNGQRQPQAYAPEPSNRQGCQGGYNNQYAAEEYQGDYNNKYALQQQDNHSHQRGSQHHGEYNHHHGSQQGFQPGSSVEPAGPTSHASDHQQSRRHRKNNGSKNGVRMILESFWECHICETAYNFAIHNVCTTPDCYGHTPCQRCTQWTQEVPYDM</sequence>
<dbReference type="RefSeq" id="XP_067490172.1">
    <property type="nucleotide sequence ID" value="XM_067635776.1"/>
</dbReference>
<reference evidence="2 3" key="1">
    <citation type="submission" date="2019-01" db="EMBL/GenBank/DDBJ databases">
        <title>Intercellular communication is required for trap formation in the nematode-trapping fungus Duddingtonia flagrans.</title>
        <authorList>
            <person name="Youssar L."/>
            <person name="Wernet V."/>
            <person name="Hensel N."/>
            <person name="Hildebrandt H.-G."/>
            <person name="Fischer R."/>
        </authorList>
    </citation>
    <scope>NUCLEOTIDE SEQUENCE [LARGE SCALE GENOMIC DNA]</scope>
    <source>
        <strain evidence="2 3">CBS H-5679</strain>
    </source>
</reference>
<proteinExistence type="predicted"/>
<evidence type="ECO:0000313" key="3">
    <source>
        <dbReference type="Proteomes" id="UP000283090"/>
    </source>
</evidence>
<feature type="compositionally biased region" description="Polar residues" evidence="1">
    <location>
        <begin position="85"/>
        <end position="94"/>
    </location>
</feature>